<proteinExistence type="predicted"/>
<evidence type="ECO:0000313" key="1">
    <source>
        <dbReference type="EMBL" id="KAF2466029.1"/>
    </source>
</evidence>
<dbReference type="EMBL" id="MU003526">
    <property type="protein sequence ID" value="KAF2466029.1"/>
    <property type="molecule type" value="Genomic_DNA"/>
</dbReference>
<feature type="non-terminal residue" evidence="1">
    <location>
        <position position="1"/>
    </location>
</feature>
<organism evidence="1 2">
    <name type="scientific">Lindgomyces ingoldianus</name>
    <dbReference type="NCBI Taxonomy" id="673940"/>
    <lineage>
        <taxon>Eukaryota</taxon>
        <taxon>Fungi</taxon>
        <taxon>Dikarya</taxon>
        <taxon>Ascomycota</taxon>
        <taxon>Pezizomycotina</taxon>
        <taxon>Dothideomycetes</taxon>
        <taxon>Pleosporomycetidae</taxon>
        <taxon>Pleosporales</taxon>
        <taxon>Lindgomycetaceae</taxon>
        <taxon>Lindgomyces</taxon>
    </lineage>
</organism>
<dbReference type="Proteomes" id="UP000799755">
    <property type="component" value="Unassembled WGS sequence"/>
</dbReference>
<evidence type="ECO:0000313" key="2">
    <source>
        <dbReference type="Proteomes" id="UP000799755"/>
    </source>
</evidence>
<comment type="caution">
    <text evidence="1">The sequence shown here is derived from an EMBL/GenBank/DDBJ whole genome shotgun (WGS) entry which is preliminary data.</text>
</comment>
<sequence>HRRTRAKVSQPTDSTSASKLSLSDESPLIPAGIPQDSTIASDLSNDSESELSDLSESSEATSSGVSSDDDSDDEESQLATDNENEDGIINLIANRGKKPSIKLSKDDNASDLQAHLKHFLPKLAAANVELEAAEKAGTLMMKKIEVDDGEEEGQYIEMNLGLGVLECKDPCAEGASSDTDSGSDEHENANTQAMEKDLLGKLMGRGRKRVGIHEVQD</sequence>
<protein>
    <submittedName>
        <fullName evidence="1">Uncharacterized protein</fullName>
    </submittedName>
</protein>
<accession>A0ACB6QGH3</accession>
<keyword evidence="2" id="KW-1185">Reference proteome</keyword>
<name>A0ACB6QGH3_9PLEO</name>
<gene>
    <name evidence="1" type="ORF">BDR25DRAFT_191227</name>
</gene>
<feature type="non-terminal residue" evidence="1">
    <location>
        <position position="217"/>
    </location>
</feature>
<reference evidence="1" key="1">
    <citation type="journal article" date="2020" name="Stud. Mycol.">
        <title>101 Dothideomycetes genomes: a test case for predicting lifestyles and emergence of pathogens.</title>
        <authorList>
            <person name="Haridas S."/>
            <person name="Albert R."/>
            <person name="Binder M."/>
            <person name="Bloem J."/>
            <person name="Labutti K."/>
            <person name="Salamov A."/>
            <person name="Andreopoulos B."/>
            <person name="Baker S."/>
            <person name="Barry K."/>
            <person name="Bills G."/>
            <person name="Bluhm B."/>
            <person name="Cannon C."/>
            <person name="Castanera R."/>
            <person name="Culley D."/>
            <person name="Daum C."/>
            <person name="Ezra D."/>
            <person name="Gonzalez J."/>
            <person name="Henrissat B."/>
            <person name="Kuo A."/>
            <person name="Liang C."/>
            <person name="Lipzen A."/>
            <person name="Lutzoni F."/>
            <person name="Magnuson J."/>
            <person name="Mondo S."/>
            <person name="Nolan M."/>
            <person name="Ohm R."/>
            <person name="Pangilinan J."/>
            <person name="Park H.-J."/>
            <person name="Ramirez L."/>
            <person name="Alfaro M."/>
            <person name="Sun H."/>
            <person name="Tritt A."/>
            <person name="Yoshinaga Y."/>
            <person name="Zwiers L.-H."/>
            <person name="Turgeon B."/>
            <person name="Goodwin S."/>
            <person name="Spatafora J."/>
            <person name="Crous P."/>
            <person name="Grigoriev I."/>
        </authorList>
    </citation>
    <scope>NUCLEOTIDE SEQUENCE</scope>
    <source>
        <strain evidence="1">ATCC 200398</strain>
    </source>
</reference>